<dbReference type="PANTHER" id="PTHR38355">
    <property type="entry name" value="OS06G0149500 PROTEIN"/>
    <property type="match status" value="1"/>
</dbReference>
<comment type="caution">
    <text evidence="2">The sequence shown here is derived from an EMBL/GenBank/DDBJ whole genome shotgun (WGS) entry which is preliminary data.</text>
</comment>
<proteinExistence type="predicted"/>
<accession>A0ABQ8HW98</accession>
<keyword evidence="3" id="KW-1185">Reference proteome</keyword>
<feature type="coiled-coil region" evidence="1">
    <location>
        <begin position="36"/>
        <end position="63"/>
    </location>
</feature>
<dbReference type="PANTHER" id="PTHR38355:SF1">
    <property type="entry name" value="OS06G0149500 PROTEIN"/>
    <property type="match status" value="1"/>
</dbReference>
<name>A0ABQ8HW98_9ROSI</name>
<organism evidence="2 3">
    <name type="scientific">Xanthoceras sorbifolium</name>
    <dbReference type="NCBI Taxonomy" id="99658"/>
    <lineage>
        <taxon>Eukaryota</taxon>
        <taxon>Viridiplantae</taxon>
        <taxon>Streptophyta</taxon>
        <taxon>Embryophyta</taxon>
        <taxon>Tracheophyta</taxon>
        <taxon>Spermatophyta</taxon>
        <taxon>Magnoliopsida</taxon>
        <taxon>eudicotyledons</taxon>
        <taxon>Gunneridae</taxon>
        <taxon>Pentapetalae</taxon>
        <taxon>rosids</taxon>
        <taxon>malvids</taxon>
        <taxon>Sapindales</taxon>
        <taxon>Sapindaceae</taxon>
        <taxon>Xanthoceroideae</taxon>
        <taxon>Xanthoceras</taxon>
    </lineage>
</organism>
<evidence type="ECO:0000256" key="1">
    <source>
        <dbReference type="SAM" id="Coils"/>
    </source>
</evidence>
<evidence type="ECO:0000313" key="3">
    <source>
        <dbReference type="Proteomes" id="UP000827721"/>
    </source>
</evidence>
<dbReference type="Proteomes" id="UP000827721">
    <property type="component" value="Unassembled WGS sequence"/>
</dbReference>
<gene>
    <name evidence="2" type="ORF">JRO89_XS06G0025000</name>
</gene>
<keyword evidence="1" id="KW-0175">Coiled coil</keyword>
<sequence length="114" mass="12199">MELANKVVSAAIKATNSNAVVNTCLLASFVALSVRSVKQQNHIEALESENESLLNSNKSMKKTMWDWKQQLFAEAATGSASLPLATLKSIYGESSAPGEVVKADVKSSPNKFVV</sequence>
<dbReference type="EMBL" id="JAFEMO010000006">
    <property type="protein sequence ID" value="KAH7568631.1"/>
    <property type="molecule type" value="Genomic_DNA"/>
</dbReference>
<evidence type="ECO:0000313" key="2">
    <source>
        <dbReference type="EMBL" id="KAH7568631.1"/>
    </source>
</evidence>
<protein>
    <submittedName>
        <fullName evidence="2">Uncharacterized protein</fullName>
    </submittedName>
</protein>
<reference evidence="2 3" key="1">
    <citation type="submission" date="2021-02" db="EMBL/GenBank/DDBJ databases">
        <title>Plant Genome Project.</title>
        <authorList>
            <person name="Zhang R.-G."/>
        </authorList>
    </citation>
    <scope>NUCLEOTIDE SEQUENCE [LARGE SCALE GENOMIC DNA]</scope>
    <source>
        <tissue evidence="2">Leaves</tissue>
    </source>
</reference>